<evidence type="ECO:0000256" key="2">
    <source>
        <dbReference type="ARBA" id="ARBA00022649"/>
    </source>
</evidence>
<keyword evidence="7" id="KW-0346">Stress response</keyword>
<dbReference type="EMBL" id="MGEM01000050">
    <property type="protein sequence ID" value="OGL83569.1"/>
    <property type="molecule type" value="Genomic_DNA"/>
</dbReference>
<dbReference type="Pfam" id="PF07927">
    <property type="entry name" value="HicA_toxin"/>
    <property type="match status" value="1"/>
</dbReference>
<dbReference type="Gene3D" id="3.30.920.30">
    <property type="entry name" value="Hypothetical protein"/>
    <property type="match status" value="1"/>
</dbReference>
<reference evidence="8 9" key="1">
    <citation type="journal article" date="2016" name="Nat. Commun.">
        <title>Thousands of microbial genomes shed light on interconnected biogeochemical processes in an aquifer system.</title>
        <authorList>
            <person name="Anantharaman K."/>
            <person name="Brown C.T."/>
            <person name="Hug L.A."/>
            <person name="Sharon I."/>
            <person name="Castelle C.J."/>
            <person name="Probst A.J."/>
            <person name="Thomas B.C."/>
            <person name="Singh A."/>
            <person name="Wilkins M.J."/>
            <person name="Karaoz U."/>
            <person name="Brodie E.L."/>
            <person name="Williams K.H."/>
            <person name="Hubbard S.S."/>
            <person name="Banfield J.F."/>
        </authorList>
    </citation>
    <scope>NUCLEOTIDE SEQUENCE [LARGE SCALE GENOMIC DNA]</scope>
</reference>
<proteinExistence type="inferred from homology"/>
<comment type="similarity">
    <text evidence="1">Belongs to the HicA mRNA interferase family.</text>
</comment>
<evidence type="ECO:0000256" key="4">
    <source>
        <dbReference type="ARBA" id="ARBA00022759"/>
    </source>
</evidence>
<organism evidence="8 9">
    <name type="scientific">Candidatus Uhrbacteria bacterium RIFCSPLOWO2_01_FULL_55_36</name>
    <dbReference type="NCBI Taxonomy" id="1802404"/>
    <lineage>
        <taxon>Bacteria</taxon>
        <taxon>Candidatus Uhriibacteriota</taxon>
    </lineage>
</organism>
<evidence type="ECO:0000313" key="8">
    <source>
        <dbReference type="EMBL" id="OGL83569.1"/>
    </source>
</evidence>
<keyword evidence="5" id="KW-0378">Hydrolase</keyword>
<dbReference type="GO" id="GO:0003729">
    <property type="term" value="F:mRNA binding"/>
    <property type="evidence" value="ECO:0007669"/>
    <property type="project" value="InterPro"/>
</dbReference>
<keyword evidence="3" id="KW-0540">Nuclease</keyword>
<evidence type="ECO:0008006" key="10">
    <source>
        <dbReference type="Google" id="ProtNLM"/>
    </source>
</evidence>
<evidence type="ECO:0000256" key="6">
    <source>
        <dbReference type="ARBA" id="ARBA00022884"/>
    </source>
</evidence>
<gene>
    <name evidence="8" type="ORF">A3B36_00915</name>
</gene>
<evidence type="ECO:0000256" key="5">
    <source>
        <dbReference type="ARBA" id="ARBA00022801"/>
    </source>
</evidence>
<dbReference type="Proteomes" id="UP000177704">
    <property type="component" value="Unassembled WGS sequence"/>
</dbReference>
<dbReference type="GO" id="GO:0004519">
    <property type="term" value="F:endonuclease activity"/>
    <property type="evidence" value="ECO:0007669"/>
    <property type="project" value="UniProtKB-KW"/>
</dbReference>
<name>A0A1F7UZB9_9BACT</name>
<protein>
    <recommendedName>
        <fullName evidence="10">Addiction module toxin, HicA family</fullName>
    </recommendedName>
</protein>
<dbReference type="GO" id="GO:0016787">
    <property type="term" value="F:hydrolase activity"/>
    <property type="evidence" value="ECO:0007669"/>
    <property type="project" value="UniProtKB-KW"/>
</dbReference>
<evidence type="ECO:0000256" key="1">
    <source>
        <dbReference type="ARBA" id="ARBA00006620"/>
    </source>
</evidence>
<comment type="caution">
    <text evidence="8">The sequence shown here is derived from an EMBL/GenBank/DDBJ whole genome shotgun (WGS) entry which is preliminary data.</text>
</comment>
<dbReference type="SUPFAM" id="SSF54786">
    <property type="entry name" value="YcfA/nrd intein domain"/>
    <property type="match status" value="1"/>
</dbReference>
<keyword evidence="4" id="KW-0255">Endonuclease</keyword>
<evidence type="ECO:0000313" key="9">
    <source>
        <dbReference type="Proteomes" id="UP000177704"/>
    </source>
</evidence>
<evidence type="ECO:0000256" key="3">
    <source>
        <dbReference type="ARBA" id="ARBA00022722"/>
    </source>
</evidence>
<dbReference type="AlphaFoldDB" id="A0A1F7UZB9"/>
<keyword evidence="2" id="KW-1277">Toxin-antitoxin system</keyword>
<sequence length="73" mass="8584">MPHFPALCYHDCVRLARERGFVFWRAGKGSHEIWVRSSDRRRTVIPHHGAAPIKRKTVKGILDDLQIDYRDLM</sequence>
<keyword evidence="6" id="KW-0694">RNA-binding</keyword>
<accession>A0A1F7UZB9</accession>
<evidence type="ECO:0000256" key="7">
    <source>
        <dbReference type="ARBA" id="ARBA00023016"/>
    </source>
</evidence>
<dbReference type="InterPro" id="IPR012933">
    <property type="entry name" value="HicA_mRNA_interferase"/>
</dbReference>
<dbReference type="InterPro" id="IPR038570">
    <property type="entry name" value="HicA_sf"/>
</dbReference>